<dbReference type="Proteomes" id="UP000055035">
    <property type="component" value="Unassembled WGS sequence"/>
</dbReference>
<feature type="transmembrane region" description="Helical" evidence="1">
    <location>
        <begin position="293"/>
        <end position="312"/>
    </location>
</feature>
<feature type="transmembrane region" description="Helical" evidence="1">
    <location>
        <begin position="207"/>
        <end position="227"/>
    </location>
</feature>
<feature type="transmembrane region" description="Helical" evidence="1">
    <location>
        <begin position="119"/>
        <end position="141"/>
    </location>
</feature>
<feature type="transmembrane region" description="Helical" evidence="1">
    <location>
        <begin position="9"/>
        <end position="30"/>
    </location>
</feature>
<feature type="transmembrane region" description="Helical" evidence="1">
    <location>
        <begin position="346"/>
        <end position="365"/>
    </location>
</feature>
<evidence type="ECO:0000313" key="3">
    <source>
        <dbReference type="Proteomes" id="UP000055035"/>
    </source>
</evidence>
<evidence type="ECO:0000256" key="1">
    <source>
        <dbReference type="SAM" id="Phobius"/>
    </source>
</evidence>
<keyword evidence="1" id="KW-0472">Membrane</keyword>
<organism evidence="2 3">
    <name type="scientific">Legionella jordanis</name>
    <dbReference type="NCBI Taxonomy" id="456"/>
    <lineage>
        <taxon>Bacteria</taxon>
        <taxon>Pseudomonadati</taxon>
        <taxon>Pseudomonadota</taxon>
        <taxon>Gammaproteobacteria</taxon>
        <taxon>Legionellales</taxon>
        <taxon>Legionellaceae</taxon>
        <taxon>Legionella</taxon>
    </lineage>
</organism>
<dbReference type="RefSeq" id="WP_058470847.1">
    <property type="nucleotide sequence ID" value="NZ_CAAAIC010000003.1"/>
</dbReference>
<proteinExistence type="predicted"/>
<dbReference type="EMBL" id="LNYJ01000011">
    <property type="protein sequence ID" value="KTD17048.1"/>
    <property type="molecule type" value="Genomic_DNA"/>
</dbReference>
<feature type="transmembrane region" description="Helical" evidence="1">
    <location>
        <begin position="318"/>
        <end position="334"/>
    </location>
</feature>
<evidence type="ECO:0000313" key="2">
    <source>
        <dbReference type="EMBL" id="KTD17048.1"/>
    </source>
</evidence>
<reference evidence="2 3" key="1">
    <citation type="submission" date="2015-11" db="EMBL/GenBank/DDBJ databases">
        <title>Genomic analysis of 38 Legionella species identifies large and diverse effector repertoires.</title>
        <authorList>
            <person name="Burstein D."/>
            <person name="Amaro F."/>
            <person name="Zusman T."/>
            <person name="Lifshitz Z."/>
            <person name="Cohen O."/>
            <person name="Gilbert J.A."/>
            <person name="Pupko T."/>
            <person name="Shuman H.A."/>
            <person name="Segal G."/>
        </authorList>
    </citation>
    <scope>NUCLEOTIDE SEQUENCE [LARGE SCALE GENOMIC DNA]</scope>
    <source>
        <strain evidence="2 3">BL-540</strain>
    </source>
</reference>
<feature type="transmembrane region" description="Helical" evidence="1">
    <location>
        <begin position="84"/>
        <end position="107"/>
    </location>
</feature>
<dbReference type="AlphaFoldDB" id="A0A0W0VAB9"/>
<dbReference type="PATRIC" id="fig|456.5.peg.1449"/>
<evidence type="ECO:0008006" key="4">
    <source>
        <dbReference type="Google" id="ProtNLM"/>
    </source>
</evidence>
<keyword evidence="1" id="KW-0812">Transmembrane</keyword>
<comment type="caution">
    <text evidence="2">The sequence shown here is derived from an EMBL/GenBank/DDBJ whole genome shotgun (WGS) entry which is preliminary data.</text>
</comment>
<protein>
    <recommendedName>
        <fullName evidence="4">Glycosyltransferase RgtA/B/C/D-like domain-containing protein</fullName>
    </recommendedName>
</protein>
<dbReference type="STRING" id="456.Ljor_1354"/>
<keyword evidence="1" id="KW-1133">Transmembrane helix</keyword>
<gene>
    <name evidence="2" type="ORF">Ljor_1354</name>
</gene>
<feature type="transmembrane region" description="Helical" evidence="1">
    <location>
        <begin position="175"/>
        <end position="201"/>
    </location>
</feature>
<accession>A0A0W0VAB9</accession>
<name>A0A0W0VAB9_9GAMM</name>
<keyword evidence="3" id="KW-1185">Reference proteome</keyword>
<dbReference type="OrthoDB" id="104925at2"/>
<sequence length="527" mass="60756">MNPSSTKTVYFLIPSLLLLTLIILEFQLILSMNGGVFSYSLDDPYIHLSLAKHIARGWYGLSFLEHASPSSSILWPFLLAPLSYFPFFDIAPFILNSFLCFCILWILIDFYLSIQKSIVFSWGYLIVFCLLIPGFNFIGLIFSGMEHALQMLLAVLLVIGLINESKSHRTSRWLILAIFLGPLVRYESLALSLPALIFLYYRGHRKTALYTLAILLLALGLFSLFLYSMNQPLLPTSTLVKLSYGFHWGFAQKLMMGIHVNFIQRQALIFLFLLTCFLVLILYSDTSTVKKQLLMVLSASLLLHLLFGRFNWYYRYEMHLYAAAWVLIFYLFFDRVPEESAGKRKGFFFLLVLGFVFASLPYFTVPITTPIGANNIYIQQYQMRKFVLQNLKGPVAANDIGWLSFDNPYYVLDLWGLANYRAYQERVADIYSTNWMDLETRQAGIKLAMLYNSWFYSAPENWQLLGCLYFKGPLITADDRVVHFYATDHKYASELLDKLGQYQKELPNGAGFVFDCSSVETKKRKQS</sequence>
<feature type="transmembrane region" description="Helical" evidence="1">
    <location>
        <begin position="266"/>
        <end position="284"/>
    </location>
</feature>